<organism evidence="1 2">
    <name type="scientific">Lactiplantibacillus paraplantarum</name>
    <dbReference type="NCBI Taxonomy" id="60520"/>
    <lineage>
        <taxon>Bacteria</taxon>
        <taxon>Bacillati</taxon>
        <taxon>Bacillota</taxon>
        <taxon>Bacilli</taxon>
        <taxon>Lactobacillales</taxon>
        <taxon>Lactobacillaceae</taxon>
        <taxon>Lactiplantibacillus</taxon>
    </lineage>
</organism>
<dbReference type="AlphaFoldDB" id="A0A4Q9Y2D9"/>
<dbReference type="EMBL" id="SEHH01000039">
    <property type="protein sequence ID" value="TBX47352.1"/>
    <property type="molecule type" value="Genomic_DNA"/>
</dbReference>
<evidence type="ECO:0000313" key="1">
    <source>
        <dbReference type="EMBL" id="TBX47352.1"/>
    </source>
</evidence>
<comment type="caution">
    <text evidence="1">The sequence shown here is derived from an EMBL/GenBank/DDBJ whole genome shotgun (WGS) entry which is preliminary data.</text>
</comment>
<evidence type="ECO:0008006" key="3">
    <source>
        <dbReference type="Google" id="ProtNLM"/>
    </source>
</evidence>
<reference evidence="1 2" key="1">
    <citation type="submission" date="2019-01" db="EMBL/GenBank/DDBJ databases">
        <title>Draft genome sequence of Lactobacillus paraplantarum OSY-TC318, a Producer of the novel lantibiotic Paraplantaracin TC318.</title>
        <authorList>
            <person name="Hussein W.E."/>
            <person name="Huang E."/>
            <person name="Yousef A.E."/>
        </authorList>
    </citation>
    <scope>NUCLEOTIDE SEQUENCE [LARGE SCALE GENOMIC DNA]</scope>
    <source>
        <strain evidence="1 2">OSY-TC318</strain>
    </source>
</reference>
<accession>A0A4Q9Y2D9</accession>
<evidence type="ECO:0000313" key="2">
    <source>
        <dbReference type="Proteomes" id="UP000292648"/>
    </source>
</evidence>
<dbReference type="Proteomes" id="UP000292648">
    <property type="component" value="Unassembled WGS sequence"/>
</dbReference>
<protein>
    <recommendedName>
        <fullName evidence="3">BON domain-containing protein</fullName>
    </recommendedName>
</protein>
<proteinExistence type="predicted"/>
<sequence>MEVSHTTDGYWVLSGYIDPEHEDVQATMRKAKKQFIIANPLIDSAKVVVVNGEFKHGKDD</sequence>
<gene>
    <name evidence="1" type="ORF">EUZ87_05155</name>
</gene>
<name>A0A4Q9Y2D9_9LACO</name>